<evidence type="ECO:0000256" key="2">
    <source>
        <dbReference type="ARBA" id="ARBA00022857"/>
    </source>
</evidence>
<dbReference type="PROSITE" id="PS00061">
    <property type="entry name" value="ADH_SHORT"/>
    <property type="match status" value="1"/>
</dbReference>
<dbReference type="Proteomes" id="UP000029665">
    <property type="component" value="Unassembled WGS sequence"/>
</dbReference>
<keyword evidence="3" id="KW-0560">Oxidoreductase</keyword>
<dbReference type="GO" id="GO:0016491">
    <property type="term" value="F:oxidoreductase activity"/>
    <property type="evidence" value="ECO:0007669"/>
    <property type="project" value="UniProtKB-KW"/>
</dbReference>
<evidence type="ECO:0000313" key="6">
    <source>
        <dbReference type="Proteomes" id="UP000029665"/>
    </source>
</evidence>
<dbReference type="PANTHER" id="PTHR43618">
    <property type="entry name" value="7-ALPHA-HYDROXYSTEROID DEHYDROGENASE"/>
    <property type="match status" value="1"/>
</dbReference>
<dbReference type="OMA" id="CKGLVVN"/>
<organism evidence="5 6">
    <name type="scientific">Pycnoporus cinnabarinus</name>
    <name type="common">Cinnabar-red polypore</name>
    <name type="synonym">Trametes cinnabarina</name>
    <dbReference type="NCBI Taxonomy" id="5643"/>
    <lineage>
        <taxon>Eukaryota</taxon>
        <taxon>Fungi</taxon>
        <taxon>Dikarya</taxon>
        <taxon>Basidiomycota</taxon>
        <taxon>Agaricomycotina</taxon>
        <taxon>Agaricomycetes</taxon>
        <taxon>Polyporales</taxon>
        <taxon>Polyporaceae</taxon>
        <taxon>Trametes</taxon>
    </lineage>
</organism>
<dbReference type="InterPro" id="IPR036291">
    <property type="entry name" value="NAD(P)-bd_dom_sf"/>
</dbReference>
<sequence>MSADLFSVFNRVVLVTGASSGIGSYIAKGLSKAGVARVYIVGRRVAQLVRVAQEAPGIIIPLVGDVSTIAGCKALAKAFAESEKSLAVKEVKLDALINNAGMAAREGNWADGAAVEEVKDALLQATDEDWSKVFAVNVASIQWLSAALLPYLVSASQNGGKAQGRGCIINNTSVSAFYVSPQAQGHLYAASKAAAESITLNLASKLTRLGVRVNSIAPANVPSELNSPDDPDSFISTEKDIIPIGRIGNEEDVVAAVVYLSSRAGSYISGNVIKLDGGILVGS</sequence>
<name>A0A060SAJ7_PYCCI</name>
<dbReference type="PANTHER" id="PTHR43618:SF4">
    <property type="entry name" value="SHORT CHAIN DEHYDROGENASE_REDUCTASE FAMILY (AFU_ORTHOLOGUE AFUA_7G04540)"/>
    <property type="match status" value="1"/>
</dbReference>
<dbReference type="PRINTS" id="PR00080">
    <property type="entry name" value="SDRFAMILY"/>
</dbReference>
<proteinExistence type="inferred from homology"/>
<comment type="similarity">
    <text evidence="1 4">Belongs to the short-chain dehydrogenases/reductases (SDR) family.</text>
</comment>
<dbReference type="EMBL" id="CCBP010000035">
    <property type="protein sequence ID" value="CDO69284.1"/>
    <property type="molecule type" value="Genomic_DNA"/>
</dbReference>
<protein>
    <recommendedName>
        <fullName evidence="7">NAD(P)-binding protein</fullName>
    </recommendedName>
</protein>
<reference evidence="5" key="1">
    <citation type="submission" date="2014-01" db="EMBL/GenBank/DDBJ databases">
        <title>The genome of the white-rot fungus Pycnoporus cinnabarinus: a basidiomycete model with a versatile arsenal for lignocellulosic biomass breakdown.</title>
        <authorList>
            <person name="Levasseur A."/>
            <person name="Lomascolo A."/>
            <person name="Ruiz-Duenas F.J."/>
            <person name="Uzan E."/>
            <person name="Piumi F."/>
            <person name="Kues U."/>
            <person name="Ram A.F.J."/>
            <person name="Murat C."/>
            <person name="Haon M."/>
            <person name="Benoit I."/>
            <person name="Arfi Y."/>
            <person name="Chevret D."/>
            <person name="Drula E."/>
            <person name="Kwon M.J."/>
            <person name="Gouret P."/>
            <person name="Lesage-Meessen L."/>
            <person name="Lombard V."/>
            <person name="Mariette J."/>
            <person name="Noirot C."/>
            <person name="Park J."/>
            <person name="Patyshakuliyeva A."/>
            <person name="Wieneger R.A.B."/>
            <person name="Wosten H.A.B."/>
            <person name="Martin F."/>
            <person name="Coutinho P.M."/>
            <person name="de Vries R."/>
            <person name="Martinez A.T."/>
            <person name="Klopp C."/>
            <person name="Pontarotti P."/>
            <person name="Henrissat B."/>
            <person name="Record E."/>
        </authorList>
    </citation>
    <scope>NUCLEOTIDE SEQUENCE [LARGE SCALE GENOMIC DNA]</scope>
    <source>
        <strain evidence="5">BRFM137</strain>
    </source>
</reference>
<dbReference type="SUPFAM" id="SSF51735">
    <property type="entry name" value="NAD(P)-binding Rossmann-fold domains"/>
    <property type="match status" value="1"/>
</dbReference>
<dbReference type="Gene3D" id="3.40.50.720">
    <property type="entry name" value="NAD(P)-binding Rossmann-like Domain"/>
    <property type="match status" value="1"/>
</dbReference>
<evidence type="ECO:0000256" key="3">
    <source>
        <dbReference type="ARBA" id="ARBA00023002"/>
    </source>
</evidence>
<accession>A0A060SAJ7</accession>
<dbReference type="Pfam" id="PF00106">
    <property type="entry name" value="adh_short"/>
    <property type="match status" value="1"/>
</dbReference>
<keyword evidence="2" id="KW-0521">NADP</keyword>
<dbReference type="OrthoDB" id="3819888at2759"/>
<dbReference type="InterPro" id="IPR002347">
    <property type="entry name" value="SDR_fam"/>
</dbReference>
<evidence type="ECO:0000256" key="4">
    <source>
        <dbReference type="RuleBase" id="RU000363"/>
    </source>
</evidence>
<evidence type="ECO:0000256" key="1">
    <source>
        <dbReference type="ARBA" id="ARBA00006484"/>
    </source>
</evidence>
<dbReference type="STRING" id="5643.A0A060SAJ7"/>
<dbReference type="AlphaFoldDB" id="A0A060SAJ7"/>
<dbReference type="InterPro" id="IPR020904">
    <property type="entry name" value="Sc_DH/Rdtase_CS"/>
</dbReference>
<evidence type="ECO:0008006" key="7">
    <source>
        <dbReference type="Google" id="ProtNLM"/>
    </source>
</evidence>
<gene>
    <name evidence="5" type="ORF">BN946_scf184976.g3</name>
</gene>
<dbReference type="PRINTS" id="PR00081">
    <property type="entry name" value="GDHRDH"/>
</dbReference>
<comment type="caution">
    <text evidence="5">The sequence shown here is derived from an EMBL/GenBank/DDBJ whole genome shotgun (WGS) entry which is preliminary data.</text>
</comment>
<keyword evidence="6" id="KW-1185">Reference proteome</keyword>
<dbReference type="HOGENOM" id="CLU_010194_1_1_1"/>
<evidence type="ECO:0000313" key="5">
    <source>
        <dbReference type="EMBL" id="CDO69284.1"/>
    </source>
</evidence>
<dbReference type="InterPro" id="IPR052178">
    <property type="entry name" value="Sec_Metab_Biosynth_SDR"/>
</dbReference>